<dbReference type="SUPFAM" id="SSF51905">
    <property type="entry name" value="FAD/NAD(P)-binding domain"/>
    <property type="match status" value="1"/>
</dbReference>
<dbReference type="Pfam" id="PF01266">
    <property type="entry name" value="DAO"/>
    <property type="match status" value="1"/>
</dbReference>
<evidence type="ECO:0000259" key="2">
    <source>
        <dbReference type="Pfam" id="PF01266"/>
    </source>
</evidence>
<dbReference type="EMBL" id="JADMKU010000030">
    <property type="protein sequence ID" value="MBR9653419.1"/>
    <property type="molecule type" value="Genomic_DNA"/>
</dbReference>
<dbReference type="Gene3D" id="3.50.50.60">
    <property type="entry name" value="FAD/NAD(P)-binding domain"/>
    <property type="match status" value="1"/>
</dbReference>
<gene>
    <name evidence="3" type="ORF">IT775_20065</name>
</gene>
<dbReference type="PANTHER" id="PTHR13847:SF275">
    <property type="entry name" value="GAMMA-GLUTAMYLPUTRESCINE OXIDOREDUCTASE"/>
    <property type="match status" value="1"/>
</dbReference>
<dbReference type="InterPro" id="IPR006076">
    <property type="entry name" value="FAD-dep_OxRdtase"/>
</dbReference>
<dbReference type="InterPro" id="IPR036188">
    <property type="entry name" value="FAD/NAD-bd_sf"/>
</dbReference>
<feature type="domain" description="FAD dependent oxidoreductase" evidence="2">
    <location>
        <begin position="30"/>
        <end position="381"/>
    </location>
</feature>
<protein>
    <submittedName>
        <fullName evidence="3">FAD-binding oxidoreductase</fullName>
    </submittedName>
</protein>
<dbReference type="Proteomes" id="UP001195941">
    <property type="component" value="Unassembled WGS sequence"/>
</dbReference>
<keyword evidence="4" id="KW-1185">Reference proteome</keyword>
<keyword evidence="1" id="KW-0560">Oxidoreductase</keyword>
<proteinExistence type="predicted"/>
<organism evidence="3 4">
    <name type="scientific">Thalassovita aquimarina</name>
    <dbReference type="NCBI Taxonomy" id="2785917"/>
    <lineage>
        <taxon>Bacteria</taxon>
        <taxon>Pseudomonadati</taxon>
        <taxon>Pseudomonadota</taxon>
        <taxon>Alphaproteobacteria</taxon>
        <taxon>Rhodobacterales</taxon>
        <taxon>Roseobacteraceae</taxon>
        <taxon>Thalassovita</taxon>
    </lineage>
</organism>
<dbReference type="RefSeq" id="WP_212703042.1">
    <property type="nucleotide sequence ID" value="NZ_JADMKU010000030.1"/>
</dbReference>
<reference evidence="3 4" key="1">
    <citation type="journal article" date="2021" name="Arch. Microbiol.">
        <title>Thalassobius aquimarinus sp. nov., isolated from the Sea of Japan seashore.</title>
        <authorList>
            <person name="Kurilenko V.V."/>
            <person name="Romanenko L.A."/>
            <person name="Chernysheva N.Y."/>
            <person name="Velansky P.V."/>
            <person name="Tekutyeva L.A."/>
            <person name="Isaeva M.P."/>
            <person name="Mikhailov V.V."/>
        </authorList>
    </citation>
    <scope>NUCLEOTIDE SEQUENCE [LARGE SCALE GENOMIC DNA]</scope>
    <source>
        <strain evidence="3 4">KMM 8518</strain>
    </source>
</reference>
<sequence length="427" mass="45175">MTSDLRENLWPVTCSEDPGAGPLDRDLTVDLAVIGGGFTGASAALEAATRGASVAVIEAAEFGSGGSGRNVGLVNAGLWLPPDKVVSQMGSGPGHRLLSTLAAGPERVFSLISSHSIDCDPVQNGTLHCAHSARGFRELQSRYRQGEAIGAPVQLLSAEETARRTGAAGLHGALFDPRAGTIQPLAYCRGLARAARQAGAHVFSGTRVTGLSRIGEVWQLVAGAHKVRARSLLLATNAYHEHLVGPYDPQFVPVNFSQFATQPLPEHLRRQIMPGGEGCWDTALVMSSFRTDRIGRLVFGGIGNLEGPGGAIHANWALRKLKRLFPQLAGFPLDHAWRGKIAMTADHIPKIVEFGPCAYACFGYSGRGIAPGTLFGAAAARALLTGTSEDLPIAPIRHHAERFKSIRAAYYELGATLTHAIKPIPSI</sequence>
<evidence type="ECO:0000313" key="4">
    <source>
        <dbReference type="Proteomes" id="UP001195941"/>
    </source>
</evidence>
<comment type="caution">
    <text evidence="3">The sequence shown here is derived from an EMBL/GenBank/DDBJ whole genome shotgun (WGS) entry which is preliminary data.</text>
</comment>
<dbReference type="PANTHER" id="PTHR13847">
    <property type="entry name" value="SARCOSINE DEHYDROGENASE-RELATED"/>
    <property type="match status" value="1"/>
</dbReference>
<evidence type="ECO:0000256" key="1">
    <source>
        <dbReference type="ARBA" id="ARBA00023002"/>
    </source>
</evidence>
<evidence type="ECO:0000313" key="3">
    <source>
        <dbReference type="EMBL" id="MBR9653419.1"/>
    </source>
</evidence>
<name>A0ABS5HWS4_9RHOB</name>
<dbReference type="Gene3D" id="3.30.9.10">
    <property type="entry name" value="D-Amino Acid Oxidase, subunit A, domain 2"/>
    <property type="match status" value="1"/>
</dbReference>
<accession>A0ABS5HWS4</accession>